<dbReference type="EMBL" id="PDJH01000001">
    <property type="protein sequence ID" value="PFG36615.1"/>
    <property type="molecule type" value="Genomic_DNA"/>
</dbReference>
<keyword evidence="2" id="KW-0121">Carboxypeptidase</keyword>
<feature type="chain" id="PRO_5017938102" evidence="1">
    <location>
        <begin position="29"/>
        <end position="499"/>
    </location>
</feature>
<keyword evidence="1" id="KW-0732">Signal</keyword>
<evidence type="ECO:0000313" key="3">
    <source>
        <dbReference type="Proteomes" id="UP000221394"/>
    </source>
</evidence>
<proteinExistence type="predicted"/>
<organism evidence="2 3">
    <name type="scientific">Flavimobilis soli</name>
    <dbReference type="NCBI Taxonomy" id="442709"/>
    <lineage>
        <taxon>Bacteria</taxon>
        <taxon>Bacillati</taxon>
        <taxon>Actinomycetota</taxon>
        <taxon>Actinomycetes</taxon>
        <taxon>Micrococcales</taxon>
        <taxon>Jonesiaceae</taxon>
        <taxon>Flavimobilis</taxon>
    </lineage>
</organism>
<name>A0A2A9EEB2_9MICO</name>
<sequence length="499" mass="52454">MIRRVMAGAVGAALALTGAVAGAVPAQAATPSLVDAQVLTQDEAAAQTISGRVAIGSNPVAGVGVRAYEAVEGGYAYGPAATRTDSDGRYTLAVDPGMYIIKVAKGTAGQEATKTSYSGGVTSMSRAKPVTVAAGAHVVENITPVRVVPAARISGRLVDKAGNPVRGVRVDATAVIGTDAARWTTDADGRFTLGVKGKDAYELTFGRGYTTTIKTKAVRKGKNLDLGKVAIQRAGTSTVQVSFSGVMGEDNHTTPVHLKDSRGAYIAENQVWDDPGSRDAVFRYLAAGTYEVYVPATRQSVKVTVGAGEKATTSLTLKKPAKAGTVKVVIGRFLKDQSFLDVELWSSSGPRVARADGWKFADVPTGTYTLRLAAADREYVRKVKVQAGRTTTVAVRPAGGQVSGKVRAGGKGYPGTVILKGVGTKARYERRADDSGRFVMGEIAPGRYRVIVRDLTHQGDRFTTGGYRDAYYKGKTLKKSKVITVKKGKTTKLSSITVK</sequence>
<evidence type="ECO:0000256" key="1">
    <source>
        <dbReference type="SAM" id="SignalP"/>
    </source>
</evidence>
<reference evidence="2 3" key="1">
    <citation type="submission" date="2017-10" db="EMBL/GenBank/DDBJ databases">
        <title>Sequencing the genomes of 1000 actinobacteria strains.</title>
        <authorList>
            <person name="Klenk H.-P."/>
        </authorList>
    </citation>
    <scope>NUCLEOTIDE SEQUENCE [LARGE SCALE GENOMIC DNA]</scope>
    <source>
        <strain evidence="2 3">DSM 21574</strain>
    </source>
</reference>
<feature type="signal peptide" evidence="1">
    <location>
        <begin position="1"/>
        <end position="28"/>
    </location>
</feature>
<dbReference type="Proteomes" id="UP000221394">
    <property type="component" value="Unassembled WGS sequence"/>
</dbReference>
<comment type="caution">
    <text evidence="2">The sequence shown here is derived from an EMBL/GenBank/DDBJ whole genome shotgun (WGS) entry which is preliminary data.</text>
</comment>
<accession>A0A2A9EEB2</accession>
<dbReference type="SUPFAM" id="SSF49464">
    <property type="entry name" value="Carboxypeptidase regulatory domain-like"/>
    <property type="match status" value="2"/>
</dbReference>
<dbReference type="GO" id="GO:0004180">
    <property type="term" value="F:carboxypeptidase activity"/>
    <property type="evidence" value="ECO:0007669"/>
    <property type="project" value="UniProtKB-KW"/>
</dbReference>
<dbReference type="RefSeq" id="WP_098457774.1">
    <property type="nucleotide sequence ID" value="NZ_PDJH01000001.1"/>
</dbReference>
<keyword evidence="2" id="KW-0378">Hydrolase</keyword>
<dbReference type="InterPro" id="IPR008969">
    <property type="entry name" value="CarboxyPept-like_regulatory"/>
</dbReference>
<evidence type="ECO:0000313" key="2">
    <source>
        <dbReference type="EMBL" id="PFG36615.1"/>
    </source>
</evidence>
<gene>
    <name evidence="2" type="ORF">ATL41_1345</name>
</gene>
<keyword evidence="3" id="KW-1185">Reference proteome</keyword>
<dbReference type="Pfam" id="PF13620">
    <property type="entry name" value="CarboxypepD_reg"/>
    <property type="match status" value="1"/>
</dbReference>
<dbReference type="AlphaFoldDB" id="A0A2A9EEB2"/>
<keyword evidence="2" id="KW-0645">Protease</keyword>
<protein>
    <submittedName>
        <fullName evidence="2">Carboxypeptidase family protein</fullName>
    </submittedName>
</protein>
<dbReference type="Gene3D" id="2.60.40.1120">
    <property type="entry name" value="Carboxypeptidase-like, regulatory domain"/>
    <property type="match status" value="2"/>
</dbReference>
<dbReference type="OrthoDB" id="9800887at2"/>